<gene>
    <name evidence="1" type="ORF">NTH_00944</name>
</gene>
<protein>
    <submittedName>
        <fullName evidence="1">Uncharacterized protein</fullName>
    </submittedName>
</protein>
<organism evidence="1 2">
    <name type="scientific">Nitratireductor thuwali</name>
    <dbReference type="NCBI Taxonomy" id="2267699"/>
    <lineage>
        <taxon>Bacteria</taxon>
        <taxon>Pseudomonadati</taxon>
        <taxon>Pseudomonadota</taxon>
        <taxon>Alphaproteobacteria</taxon>
        <taxon>Hyphomicrobiales</taxon>
        <taxon>Phyllobacteriaceae</taxon>
        <taxon>Nitratireductor</taxon>
    </lineage>
</organism>
<dbReference type="InterPro" id="IPR036111">
    <property type="entry name" value="Mal/L-sulfo/L-lacto_DH-like_sf"/>
</dbReference>
<dbReference type="Proteomes" id="UP001342418">
    <property type="component" value="Chromosome"/>
</dbReference>
<dbReference type="RefSeq" id="WP_338528915.1">
    <property type="nucleotide sequence ID" value="NZ_CP030941.1"/>
</dbReference>
<proteinExistence type="predicted"/>
<reference evidence="1 2" key="1">
    <citation type="submission" date="2018-07" db="EMBL/GenBank/DDBJ databases">
        <title>Genome sequence of Nitratireductor thuwali#1536.</title>
        <authorList>
            <person name="Michoud G."/>
            <person name="Merlino G."/>
            <person name="Sefrji F.O."/>
            <person name="Daffonchio D."/>
        </authorList>
    </citation>
    <scope>NUCLEOTIDE SEQUENCE [LARGE SCALE GENOMIC DNA]</scope>
    <source>
        <strain evidence="2">Nit1536</strain>
    </source>
</reference>
<dbReference type="SUPFAM" id="SSF89733">
    <property type="entry name" value="L-sulfolactate dehydrogenase-like"/>
    <property type="match status" value="1"/>
</dbReference>
<name>A0ABY5MI99_9HYPH</name>
<evidence type="ECO:0000313" key="2">
    <source>
        <dbReference type="Proteomes" id="UP001342418"/>
    </source>
</evidence>
<dbReference type="EMBL" id="CP030941">
    <property type="protein sequence ID" value="UUP16497.1"/>
    <property type="molecule type" value="Genomic_DNA"/>
</dbReference>
<evidence type="ECO:0000313" key="1">
    <source>
        <dbReference type="EMBL" id="UUP16497.1"/>
    </source>
</evidence>
<sequence length="244" mass="26471">MTPAFTTSTLRIMPREMRMMTERVFSLTRLPKGFVLTATDIVMYSQKLGLGGFALLETRFDELKEADPARIELLSEQGSRLDLGAGGEHAWFVVPTLVDLLGELAAHYGSGSVRVTNAADPDELRVAAALAARNGLSVVFSGGDEPLLTASSKTLSGDLKRDEPLLWDLLQNGTAIEAELWWRVYHLAQKALTPDSVVSRRHAGPLIVNDDGTVIGRKDNDDETDLSFLTSIGTGKTRKESAGS</sequence>
<accession>A0ABY5MI99</accession>
<keyword evidence="2" id="KW-1185">Reference proteome</keyword>